<dbReference type="KEGG" id="aeh:Mlg_0938"/>
<dbReference type="HOGENOM" id="CLU_013430_3_6_6"/>
<dbReference type="InterPro" id="IPR002524">
    <property type="entry name" value="Cation_efflux"/>
</dbReference>
<dbReference type="NCBIfam" id="TIGR01297">
    <property type="entry name" value="CDF"/>
    <property type="match status" value="1"/>
</dbReference>
<keyword evidence="4" id="KW-0408">Iron</keyword>
<feature type="transmembrane region" description="Helical" evidence="9">
    <location>
        <begin position="87"/>
        <end position="105"/>
    </location>
</feature>
<evidence type="ECO:0000256" key="4">
    <source>
        <dbReference type="ARBA" id="ARBA00022496"/>
    </source>
</evidence>
<evidence type="ECO:0000256" key="7">
    <source>
        <dbReference type="ARBA" id="ARBA00022989"/>
    </source>
</evidence>
<dbReference type="FunFam" id="1.20.1510.10:FF:000006">
    <property type="entry name" value="Divalent cation efflux transporter"/>
    <property type="match status" value="1"/>
</dbReference>
<keyword evidence="5 9" id="KW-0812">Transmembrane</keyword>
<dbReference type="EMBL" id="CP000453">
    <property type="protein sequence ID" value="ABI56292.1"/>
    <property type="molecule type" value="Genomic_DNA"/>
</dbReference>
<keyword evidence="4" id="KW-0410">Iron transport</keyword>
<keyword evidence="6" id="KW-0406">Ion transport</keyword>
<dbReference type="InterPro" id="IPR027470">
    <property type="entry name" value="Cation_efflux_CTD"/>
</dbReference>
<dbReference type="eggNOG" id="COG0053">
    <property type="taxonomic scope" value="Bacteria"/>
</dbReference>
<dbReference type="GO" id="GO:0006826">
    <property type="term" value="P:iron ion transport"/>
    <property type="evidence" value="ECO:0007669"/>
    <property type="project" value="UniProtKB-KW"/>
</dbReference>
<comment type="similarity">
    <text evidence="2">Belongs to the cation diffusion facilitator (CDF) transporter (TC 2.A.4) family. FieF subfamily.</text>
</comment>
<evidence type="ECO:0000256" key="6">
    <source>
        <dbReference type="ARBA" id="ARBA00022906"/>
    </source>
</evidence>
<organism evidence="12 13">
    <name type="scientific">Alkalilimnicola ehrlichii (strain ATCC BAA-1101 / DSM 17681 / MLHE-1)</name>
    <dbReference type="NCBI Taxonomy" id="187272"/>
    <lineage>
        <taxon>Bacteria</taxon>
        <taxon>Pseudomonadati</taxon>
        <taxon>Pseudomonadota</taxon>
        <taxon>Gammaproteobacteria</taxon>
        <taxon>Chromatiales</taxon>
        <taxon>Ectothiorhodospiraceae</taxon>
        <taxon>Alkalilimnicola</taxon>
    </lineage>
</organism>
<dbReference type="PANTHER" id="PTHR43840:SF15">
    <property type="entry name" value="MITOCHONDRIAL METAL TRANSPORTER 1-RELATED"/>
    <property type="match status" value="1"/>
</dbReference>
<gene>
    <name evidence="12" type="ordered locus">Mlg_0938</name>
</gene>
<dbReference type="GO" id="GO:0006829">
    <property type="term" value="P:zinc ion transport"/>
    <property type="evidence" value="ECO:0007669"/>
    <property type="project" value="UniProtKB-KW"/>
</dbReference>
<dbReference type="PANTHER" id="PTHR43840">
    <property type="entry name" value="MITOCHONDRIAL METAL TRANSPORTER 1-RELATED"/>
    <property type="match status" value="1"/>
</dbReference>
<dbReference type="AlphaFoldDB" id="Q0AA45"/>
<feature type="domain" description="Cation efflux protein transmembrane" evidence="10">
    <location>
        <begin position="20"/>
        <end position="213"/>
    </location>
</feature>
<dbReference type="InterPro" id="IPR050291">
    <property type="entry name" value="CDF_Transporter"/>
</dbReference>
<feature type="domain" description="Cation efflux protein cytoplasmic" evidence="11">
    <location>
        <begin position="217"/>
        <end position="294"/>
    </location>
</feature>
<proteinExistence type="inferred from homology"/>
<dbReference type="Gene3D" id="1.20.1510.10">
    <property type="entry name" value="Cation efflux protein transmembrane domain"/>
    <property type="match status" value="1"/>
</dbReference>
<dbReference type="Gene3D" id="3.30.70.1350">
    <property type="entry name" value="Cation efflux protein, cytoplasmic domain"/>
    <property type="match status" value="1"/>
</dbReference>
<keyword evidence="8 9" id="KW-0472">Membrane</keyword>
<dbReference type="InterPro" id="IPR027469">
    <property type="entry name" value="Cation_efflux_TMD_sf"/>
</dbReference>
<dbReference type="InterPro" id="IPR036837">
    <property type="entry name" value="Cation_efflux_CTD_sf"/>
</dbReference>
<protein>
    <submittedName>
        <fullName evidence="12">Cation diffusion facilitator family transporter</fullName>
    </submittedName>
</protein>
<accession>Q0AA45</accession>
<dbReference type="Proteomes" id="UP000001962">
    <property type="component" value="Chromosome"/>
</dbReference>
<sequence>MSAEQILNGDDYQAKRRVTLVGSLVNVLLAIGKIIAGAVGNSQALIVDGVHSLSDLVSDALVLWAARVGSYGADLDHPYGHARIETAATVGVGALLLLVAGGFAYDAAIRMMNPEDLLTPGWIALAAAIFSVLAKEALYHYTTHVANAVRSDLIHANAWHHRSDALSSVVVIVGVGGAMAGLPWLDALAALVVALMIGAVGWRLAWHSARELVDTGLDPDELAYIGRLIDSVDGVEGHEDLRTRRMGSDTLVDVHIRVAQDISVSEGHRISDAVLLRLCREVDHVAEVLVHVDHEGITEARRSIRLPLRRRAEAELREAWGRLLDDYPHNRLILHYRDGRLDVDVILTGLPEGRTLQALAALQERLREQAAPIDYVGRIRLLAQPGS</sequence>
<keyword evidence="7 9" id="KW-1133">Transmembrane helix</keyword>
<reference evidence="13" key="1">
    <citation type="submission" date="2006-08" db="EMBL/GenBank/DDBJ databases">
        <title>Complete sequence of Alkalilimnicola ehrilichei MLHE-1.</title>
        <authorList>
            <person name="Copeland A."/>
            <person name="Lucas S."/>
            <person name="Lapidus A."/>
            <person name="Barry K."/>
            <person name="Detter J.C."/>
            <person name="Glavina del Rio T."/>
            <person name="Hammon N."/>
            <person name="Israni S."/>
            <person name="Dalin E."/>
            <person name="Tice H."/>
            <person name="Pitluck S."/>
            <person name="Sims D."/>
            <person name="Brettin T."/>
            <person name="Bruce D."/>
            <person name="Han C."/>
            <person name="Tapia R."/>
            <person name="Gilna P."/>
            <person name="Schmutz J."/>
            <person name="Larimer F."/>
            <person name="Land M."/>
            <person name="Hauser L."/>
            <person name="Kyrpides N."/>
            <person name="Mikhailova N."/>
            <person name="Oremland R.S."/>
            <person name="Hoeft S.E."/>
            <person name="Switzer-Blum J."/>
            <person name="Kulp T."/>
            <person name="King G."/>
            <person name="Tabita R."/>
            <person name="Witte B."/>
            <person name="Santini J.M."/>
            <person name="Basu P."/>
            <person name="Hollibaugh J.T."/>
            <person name="Xie G."/>
            <person name="Stolz J.F."/>
            <person name="Richardson P."/>
        </authorList>
    </citation>
    <scope>NUCLEOTIDE SEQUENCE [LARGE SCALE GENOMIC DNA]</scope>
    <source>
        <strain evidence="13">ATCC BAA-1101 / DSM 17681 / MLHE-1</strain>
    </source>
</reference>
<evidence type="ECO:0000256" key="5">
    <source>
        <dbReference type="ARBA" id="ARBA00022692"/>
    </source>
</evidence>
<dbReference type="InterPro" id="IPR058533">
    <property type="entry name" value="Cation_efflux_TM"/>
</dbReference>
<keyword evidence="6" id="KW-0862">Zinc</keyword>
<keyword evidence="3" id="KW-0813">Transport</keyword>
<evidence type="ECO:0000313" key="13">
    <source>
        <dbReference type="Proteomes" id="UP000001962"/>
    </source>
</evidence>
<feature type="transmembrane region" description="Helical" evidence="9">
    <location>
        <begin position="188"/>
        <end position="206"/>
    </location>
</feature>
<dbReference type="SUPFAM" id="SSF161111">
    <property type="entry name" value="Cation efflux protein transmembrane domain-like"/>
    <property type="match status" value="1"/>
</dbReference>
<evidence type="ECO:0000256" key="3">
    <source>
        <dbReference type="ARBA" id="ARBA00022448"/>
    </source>
</evidence>
<name>Q0AA45_ALKEH</name>
<keyword evidence="6" id="KW-0864">Zinc transport</keyword>
<evidence type="ECO:0000259" key="10">
    <source>
        <dbReference type="Pfam" id="PF01545"/>
    </source>
</evidence>
<evidence type="ECO:0000256" key="2">
    <source>
        <dbReference type="ARBA" id="ARBA00010212"/>
    </source>
</evidence>
<dbReference type="SUPFAM" id="SSF160240">
    <property type="entry name" value="Cation efflux protein cytoplasmic domain-like"/>
    <property type="match status" value="1"/>
</dbReference>
<dbReference type="GO" id="GO:0016020">
    <property type="term" value="C:membrane"/>
    <property type="evidence" value="ECO:0007669"/>
    <property type="project" value="UniProtKB-SubCell"/>
</dbReference>
<dbReference type="GO" id="GO:0008324">
    <property type="term" value="F:monoatomic cation transmembrane transporter activity"/>
    <property type="evidence" value="ECO:0007669"/>
    <property type="project" value="InterPro"/>
</dbReference>
<feature type="transmembrane region" description="Helical" evidence="9">
    <location>
        <begin position="20"/>
        <end position="39"/>
    </location>
</feature>
<dbReference type="Pfam" id="PF01545">
    <property type="entry name" value="Cation_efflux"/>
    <property type="match status" value="1"/>
</dbReference>
<dbReference type="RefSeq" id="WP_011628687.1">
    <property type="nucleotide sequence ID" value="NC_008340.1"/>
</dbReference>
<dbReference type="Pfam" id="PF16916">
    <property type="entry name" value="ZT_dimer"/>
    <property type="match status" value="1"/>
</dbReference>
<evidence type="ECO:0000256" key="1">
    <source>
        <dbReference type="ARBA" id="ARBA00004141"/>
    </source>
</evidence>
<evidence type="ECO:0000256" key="8">
    <source>
        <dbReference type="ARBA" id="ARBA00023136"/>
    </source>
</evidence>
<dbReference type="OrthoDB" id="9806522at2"/>
<evidence type="ECO:0000313" key="12">
    <source>
        <dbReference type="EMBL" id="ABI56292.1"/>
    </source>
</evidence>
<comment type="subcellular location">
    <subcellularLocation>
        <location evidence="1">Membrane</location>
        <topology evidence="1">Multi-pass membrane protein</topology>
    </subcellularLocation>
</comment>
<evidence type="ECO:0000256" key="9">
    <source>
        <dbReference type="SAM" id="Phobius"/>
    </source>
</evidence>
<evidence type="ECO:0000259" key="11">
    <source>
        <dbReference type="Pfam" id="PF16916"/>
    </source>
</evidence>
<keyword evidence="13" id="KW-1185">Reference proteome</keyword>
<feature type="transmembrane region" description="Helical" evidence="9">
    <location>
        <begin position="117"/>
        <end position="134"/>
    </location>
</feature>